<dbReference type="InterPro" id="IPR009068">
    <property type="entry name" value="uS15_NS1_RNA-bd_sf"/>
</dbReference>
<evidence type="ECO:0000256" key="2">
    <source>
        <dbReference type="ARBA" id="ARBA00022980"/>
    </source>
</evidence>
<evidence type="ECO:0000313" key="6">
    <source>
        <dbReference type="EMBL" id="KAG0448425.1"/>
    </source>
</evidence>
<dbReference type="Pfam" id="PF00312">
    <property type="entry name" value="Ribosomal_S15"/>
    <property type="match status" value="1"/>
</dbReference>
<feature type="compositionally biased region" description="Pro residues" evidence="5">
    <location>
        <begin position="77"/>
        <end position="92"/>
    </location>
</feature>
<proteinExistence type="inferred from homology"/>
<gene>
    <name evidence="6" type="ORF">HPP92_027846</name>
</gene>
<comment type="caution">
    <text evidence="6">The sequence shown here is derived from an EMBL/GenBank/DDBJ whole genome shotgun (WGS) entry which is preliminary data.</text>
</comment>
<feature type="region of interest" description="Disordered" evidence="5">
    <location>
        <begin position="146"/>
        <end position="166"/>
    </location>
</feature>
<dbReference type="PANTHER" id="PTHR47546">
    <property type="entry name" value="S15/NS1, RNA-BINDING PROTEIN"/>
    <property type="match status" value="1"/>
</dbReference>
<dbReference type="CDD" id="cd00353">
    <property type="entry name" value="Ribosomal_S15p_S13e"/>
    <property type="match status" value="1"/>
</dbReference>
<dbReference type="HAMAP" id="MF_01343_B">
    <property type="entry name" value="Ribosomal_uS15_B"/>
    <property type="match status" value="1"/>
</dbReference>
<dbReference type="AlphaFoldDB" id="A0A835P9Q5"/>
<dbReference type="OrthoDB" id="1308at2759"/>
<keyword evidence="2" id="KW-0689">Ribosomal protein</keyword>
<dbReference type="PANTHER" id="PTHR47546:SF3">
    <property type="entry name" value="30S RIBOSOMAL PROTEIN S15, CHLOROPLASTIC"/>
    <property type="match status" value="1"/>
</dbReference>
<keyword evidence="7" id="KW-1185">Reference proteome</keyword>
<dbReference type="EMBL" id="JADCNL010000324">
    <property type="protein sequence ID" value="KAG0448425.1"/>
    <property type="molecule type" value="Genomic_DNA"/>
</dbReference>
<protein>
    <recommendedName>
        <fullName evidence="4">Small ribosomal subunit protein uS15c</fullName>
    </recommendedName>
</protein>
<dbReference type="GO" id="GO:1990904">
    <property type="term" value="C:ribonucleoprotein complex"/>
    <property type="evidence" value="ECO:0007669"/>
    <property type="project" value="UniProtKB-KW"/>
</dbReference>
<dbReference type="NCBIfam" id="TIGR00952">
    <property type="entry name" value="S15_bact"/>
    <property type="match status" value="1"/>
</dbReference>
<dbReference type="GO" id="GO:0005737">
    <property type="term" value="C:cytoplasm"/>
    <property type="evidence" value="ECO:0007669"/>
    <property type="project" value="UniProtKB-ARBA"/>
</dbReference>
<dbReference type="GO" id="GO:0003735">
    <property type="term" value="F:structural constituent of ribosome"/>
    <property type="evidence" value="ECO:0007669"/>
    <property type="project" value="InterPro"/>
</dbReference>
<feature type="compositionally biased region" description="Low complexity" evidence="5">
    <location>
        <begin position="22"/>
        <end position="31"/>
    </location>
</feature>
<dbReference type="Proteomes" id="UP000636800">
    <property type="component" value="Unassembled WGS sequence"/>
</dbReference>
<dbReference type="InterPro" id="IPR000589">
    <property type="entry name" value="Ribosomal_uS15"/>
</dbReference>
<evidence type="ECO:0000256" key="5">
    <source>
        <dbReference type="SAM" id="MobiDB-lite"/>
    </source>
</evidence>
<sequence>MRRHHHNLQAKILNPSSRFRQCFFSSTSSSSPPSPSKDSAVDDESQPPHSSAVGESTPSPPSFSSYFSDIKERLKSPPSPPRRIPTDPPPPSAFTAAKSAPTASLEEIRRHLAEFRLKSGGASSGSRPSSDTQLSFQDILKSNVLGKTSSGADATGGEASTGLSLESIRESLRKFRASPRDGERQTQSSTFNIKAFQDSLRKGMGGGERGAQLIGTDKPVSIFGKEGIEKKGEGQEGVPKVRRTDFVKMYGYEELGEKLRKLRPEKDGKTGESFSLVELNDRLAKLRELEEMETESRLGGVSFRDLRESLQRLRDADASKKGKQLSIFTNLGQATPTFMLKPPQEHLLEKYFHPDHMSSAEKLKLELQSVKDEFKISENDCGSARVQAAQLTTKIKHLSATLHKKDKHSRKGLQGMVQHRKKLLKYLRRTDWDSYCLVLSKLGLRDVPEYKIPHKRCPSVLSWNKLLVEFKNPMDFVTIGAFNLCKYNGLRGSKALVRKGDLMVKSYTMNTTLAYNGMLSPLNAGKSVCERTEETPPPGSPPELVTDTFQIEKWIISSSDNYAKSTQ</sequence>
<name>A0A835P9Q5_VANPL</name>
<feature type="compositionally biased region" description="Low complexity" evidence="5">
    <location>
        <begin position="119"/>
        <end position="130"/>
    </location>
</feature>
<evidence type="ECO:0000256" key="1">
    <source>
        <dbReference type="ARBA" id="ARBA00008434"/>
    </source>
</evidence>
<evidence type="ECO:0000256" key="3">
    <source>
        <dbReference type="ARBA" id="ARBA00023274"/>
    </source>
</evidence>
<feature type="region of interest" description="Disordered" evidence="5">
    <location>
        <begin position="22"/>
        <end position="105"/>
    </location>
</feature>
<organism evidence="6 7">
    <name type="scientific">Vanilla planifolia</name>
    <name type="common">Vanilla</name>
    <dbReference type="NCBI Taxonomy" id="51239"/>
    <lineage>
        <taxon>Eukaryota</taxon>
        <taxon>Viridiplantae</taxon>
        <taxon>Streptophyta</taxon>
        <taxon>Embryophyta</taxon>
        <taxon>Tracheophyta</taxon>
        <taxon>Spermatophyta</taxon>
        <taxon>Magnoliopsida</taxon>
        <taxon>Liliopsida</taxon>
        <taxon>Asparagales</taxon>
        <taxon>Orchidaceae</taxon>
        <taxon>Vanilloideae</taxon>
        <taxon>Vanilleae</taxon>
        <taxon>Vanilla</taxon>
    </lineage>
</organism>
<dbReference type="GO" id="GO:0006412">
    <property type="term" value="P:translation"/>
    <property type="evidence" value="ECO:0007669"/>
    <property type="project" value="InterPro"/>
</dbReference>
<dbReference type="InterPro" id="IPR005290">
    <property type="entry name" value="Ribosomal_uS15_bac-type"/>
</dbReference>
<comment type="similarity">
    <text evidence="1">Belongs to the universal ribosomal protein uS15 family.</text>
</comment>
<accession>A0A835P9Q5</accession>
<keyword evidence="3" id="KW-0687">Ribonucleoprotein</keyword>
<dbReference type="SMART" id="SM01387">
    <property type="entry name" value="Ribosomal_S15"/>
    <property type="match status" value="1"/>
</dbReference>
<dbReference type="Gene3D" id="1.10.287.10">
    <property type="entry name" value="S15/NS1, RNA-binding"/>
    <property type="match status" value="1"/>
</dbReference>
<feature type="region of interest" description="Disordered" evidence="5">
    <location>
        <begin position="116"/>
        <end position="135"/>
    </location>
</feature>
<evidence type="ECO:0000256" key="4">
    <source>
        <dbReference type="ARBA" id="ARBA00035250"/>
    </source>
</evidence>
<dbReference type="GO" id="GO:0005840">
    <property type="term" value="C:ribosome"/>
    <property type="evidence" value="ECO:0007669"/>
    <property type="project" value="UniProtKB-KW"/>
</dbReference>
<dbReference type="SUPFAM" id="SSF47060">
    <property type="entry name" value="S15/NS1 RNA-binding domain"/>
    <property type="match status" value="1"/>
</dbReference>
<evidence type="ECO:0000313" key="7">
    <source>
        <dbReference type="Proteomes" id="UP000636800"/>
    </source>
</evidence>
<reference evidence="6 7" key="1">
    <citation type="journal article" date="2020" name="Nat. Food">
        <title>A phased Vanilla planifolia genome enables genetic improvement of flavour and production.</title>
        <authorList>
            <person name="Hasing T."/>
            <person name="Tang H."/>
            <person name="Brym M."/>
            <person name="Khazi F."/>
            <person name="Huang T."/>
            <person name="Chambers A.H."/>
        </authorList>
    </citation>
    <scope>NUCLEOTIDE SEQUENCE [LARGE SCALE GENOMIC DNA]</scope>
    <source>
        <tissue evidence="6">Leaf</tissue>
    </source>
</reference>